<evidence type="ECO:0000313" key="4">
    <source>
        <dbReference type="Proteomes" id="UP000680866"/>
    </source>
</evidence>
<keyword evidence="4" id="KW-1185">Reference proteome</keyword>
<proteinExistence type="predicted"/>
<dbReference type="AlphaFoldDB" id="A0A810MSB4"/>
<dbReference type="Pfam" id="PF18616">
    <property type="entry name" value="CdiI_3"/>
    <property type="match status" value="1"/>
</dbReference>
<accession>A0A810MSB4</accession>
<feature type="domain" description="Cyclic-phosphate processing Receiver" evidence="2">
    <location>
        <begin position="8"/>
        <end position="99"/>
    </location>
</feature>
<evidence type="ECO:0000313" key="3">
    <source>
        <dbReference type="EMBL" id="BCJ64097.1"/>
    </source>
</evidence>
<dbReference type="EMBL" id="AP023359">
    <property type="protein sequence ID" value="BCJ64097.1"/>
    <property type="molecule type" value="Genomic_DNA"/>
</dbReference>
<dbReference type="InterPro" id="IPR046909">
    <property type="entry name" value="cREC_REC"/>
</dbReference>
<evidence type="ECO:0000256" key="1">
    <source>
        <dbReference type="SAM" id="MobiDB-lite"/>
    </source>
</evidence>
<dbReference type="Pfam" id="PF20274">
    <property type="entry name" value="cREC_REC"/>
    <property type="match status" value="1"/>
</dbReference>
<gene>
    <name evidence="3" type="ORF">Prubr_11180</name>
</gene>
<dbReference type="CDD" id="cd20691">
    <property type="entry name" value="CdiI_EC536-like"/>
    <property type="match status" value="1"/>
</dbReference>
<protein>
    <recommendedName>
        <fullName evidence="2">Cyclic-phosphate processing Receiver domain-containing protein</fullName>
    </recommendedName>
</protein>
<dbReference type="InterPro" id="IPR040547">
    <property type="entry name" value="CdiI"/>
</dbReference>
<evidence type="ECO:0000259" key="2">
    <source>
        <dbReference type="Pfam" id="PF20274"/>
    </source>
</evidence>
<organism evidence="3 4">
    <name type="scientific">Polymorphospora rubra</name>
    <dbReference type="NCBI Taxonomy" id="338584"/>
    <lineage>
        <taxon>Bacteria</taxon>
        <taxon>Bacillati</taxon>
        <taxon>Actinomycetota</taxon>
        <taxon>Actinomycetes</taxon>
        <taxon>Micromonosporales</taxon>
        <taxon>Micromonosporaceae</taxon>
        <taxon>Polymorphospora</taxon>
    </lineage>
</organism>
<reference evidence="3" key="1">
    <citation type="submission" date="2020-08" db="EMBL/GenBank/DDBJ databases">
        <title>Whole genome shotgun sequence of Polymorphospora rubra NBRC 101157.</title>
        <authorList>
            <person name="Komaki H."/>
            <person name="Tamura T."/>
        </authorList>
    </citation>
    <scope>NUCLEOTIDE SEQUENCE</scope>
    <source>
        <strain evidence="3">NBRC 101157</strain>
    </source>
</reference>
<dbReference type="Proteomes" id="UP000680866">
    <property type="component" value="Chromosome"/>
</dbReference>
<name>A0A810MSB4_9ACTN</name>
<sequence length="270" mass="29660">MTAASPRIILIDDLRSFVDGRRAEVARTSAAGAALLGRYRDQRLDELWLDHDLGEDDTIWPVVEILERAAFEGHRYDIGVINIHSANPAGSAKMAQALRHWGYHVRVVPGSADVGYLGESALNESRPAPRRPGRPQGGPVATVDPTRSLEDLEGHHWGEAPDGATRLVATAHELRRKPIGELTVEDLRLLISQRVGLSHLVPIALDLLQNDPMAEGDMYEGDLLRAVLRIGPDFWAAHTDLLQRLHAVIDAIADPPKWLTTDLLPALESP</sequence>
<feature type="region of interest" description="Disordered" evidence="1">
    <location>
        <begin position="122"/>
        <end position="145"/>
    </location>
</feature>
<dbReference type="KEGG" id="pry:Prubr_11180"/>